<dbReference type="Gene3D" id="3.90.79.10">
    <property type="entry name" value="Nucleoside Triphosphate Pyrophosphohydrolase"/>
    <property type="match status" value="1"/>
</dbReference>
<feature type="compositionally biased region" description="Basic and acidic residues" evidence="2">
    <location>
        <begin position="29"/>
        <end position="38"/>
    </location>
</feature>
<evidence type="ECO:0000259" key="3">
    <source>
        <dbReference type="PROSITE" id="PS51462"/>
    </source>
</evidence>
<feature type="compositionally biased region" description="Low complexity" evidence="2">
    <location>
        <begin position="262"/>
        <end position="275"/>
    </location>
</feature>
<dbReference type="SUPFAM" id="SSF55811">
    <property type="entry name" value="Nudix"/>
    <property type="match status" value="1"/>
</dbReference>
<keyword evidence="1" id="KW-0378">Hydrolase</keyword>
<keyword evidence="5" id="KW-1185">Reference proteome</keyword>
<accession>A0ABU2AYY6</accession>
<dbReference type="PANTHER" id="PTHR21340">
    <property type="entry name" value="DIADENOSINE 5,5-P1,P4-TETRAPHOSPHATE PYROPHOSPHOHYDROLASE MUTT"/>
    <property type="match status" value="1"/>
</dbReference>
<dbReference type="InterPro" id="IPR020084">
    <property type="entry name" value="NUDIX_hydrolase_CS"/>
</dbReference>
<organism evidence="4 5">
    <name type="scientific">Enteractinococcus fodinae</name>
    <dbReference type="NCBI Taxonomy" id="684663"/>
    <lineage>
        <taxon>Bacteria</taxon>
        <taxon>Bacillati</taxon>
        <taxon>Actinomycetota</taxon>
        <taxon>Actinomycetes</taxon>
        <taxon>Micrococcales</taxon>
        <taxon>Micrococcaceae</taxon>
    </lineage>
</organism>
<evidence type="ECO:0000256" key="1">
    <source>
        <dbReference type="ARBA" id="ARBA00022801"/>
    </source>
</evidence>
<name>A0ABU2AYY6_9MICC</name>
<evidence type="ECO:0000256" key="2">
    <source>
        <dbReference type="SAM" id="MobiDB-lite"/>
    </source>
</evidence>
<feature type="domain" description="Nudix hydrolase" evidence="3">
    <location>
        <begin position="47"/>
        <end position="184"/>
    </location>
</feature>
<gene>
    <name evidence="4" type="ORF">J2S62_000025</name>
</gene>
<feature type="region of interest" description="Disordered" evidence="2">
    <location>
        <begin position="1"/>
        <end position="43"/>
    </location>
</feature>
<dbReference type="PROSITE" id="PS51462">
    <property type="entry name" value="NUDIX"/>
    <property type="match status" value="1"/>
</dbReference>
<reference evidence="4 5" key="1">
    <citation type="submission" date="2023-07" db="EMBL/GenBank/DDBJ databases">
        <title>Sequencing the genomes of 1000 actinobacteria strains.</title>
        <authorList>
            <person name="Klenk H.-P."/>
        </authorList>
    </citation>
    <scope>NUCLEOTIDE SEQUENCE [LARGE SCALE GENOMIC DNA]</scope>
    <source>
        <strain evidence="4 5">DSM 22966</strain>
    </source>
</reference>
<comment type="caution">
    <text evidence="4">The sequence shown here is derived from an EMBL/GenBank/DDBJ whole genome shotgun (WGS) entry which is preliminary data.</text>
</comment>
<sequence length="342" mass="38130">MSNRARGAADRTPPNVWGTSASARRRVRRDAQTGRLRPDASGQIPTVREISAGGMVVREHRGAHQVAIIARYNRGGRLEWVLPKGHPEGEEDHYEAAMREVAEETGISGDILTELGHIEYTFTVPGRRIHKTVHHFLLRATGGELTIENDPDQEAVDVAWVDVDRLTGRLTFLNERRIVELAREMMAEFFDITPPPPTIRPRRVVPMVRRLPSGLIPPQFRNDDAEALKKPPTPYELAQKLARARQEPTQPKADTAPEDSRQAAQPETAQQQTAGEEPKCRRTAPDHKALETPKHPVSKQSTDSTGNVPKDSAPESDPEPPQQPNIPKPSAALFKKRRKPNT</sequence>
<protein>
    <submittedName>
        <fullName evidence="4">8-oxo-dGTP pyrophosphatase MutT (NUDIX family)</fullName>
    </submittedName>
</protein>
<dbReference type="PROSITE" id="PS00893">
    <property type="entry name" value="NUDIX_BOX"/>
    <property type="match status" value="1"/>
</dbReference>
<feature type="compositionally biased region" description="Polar residues" evidence="2">
    <location>
        <begin position="298"/>
        <end position="307"/>
    </location>
</feature>
<feature type="compositionally biased region" description="Basic and acidic residues" evidence="2">
    <location>
        <begin position="276"/>
        <end position="294"/>
    </location>
</feature>
<dbReference type="InterPro" id="IPR015797">
    <property type="entry name" value="NUDIX_hydrolase-like_dom_sf"/>
</dbReference>
<dbReference type="Pfam" id="PF00293">
    <property type="entry name" value="NUDIX"/>
    <property type="match status" value="1"/>
</dbReference>
<dbReference type="EMBL" id="JAVDYJ010000001">
    <property type="protein sequence ID" value="MDR7345768.1"/>
    <property type="molecule type" value="Genomic_DNA"/>
</dbReference>
<feature type="region of interest" description="Disordered" evidence="2">
    <location>
        <begin position="240"/>
        <end position="342"/>
    </location>
</feature>
<proteinExistence type="predicted"/>
<evidence type="ECO:0000313" key="5">
    <source>
        <dbReference type="Proteomes" id="UP001183794"/>
    </source>
</evidence>
<dbReference type="InterPro" id="IPR051325">
    <property type="entry name" value="Nudix_hydrolase_domain"/>
</dbReference>
<evidence type="ECO:0000313" key="4">
    <source>
        <dbReference type="EMBL" id="MDR7345768.1"/>
    </source>
</evidence>
<dbReference type="Proteomes" id="UP001183794">
    <property type="component" value="Unassembled WGS sequence"/>
</dbReference>
<dbReference type="CDD" id="cd03673">
    <property type="entry name" value="NUDIX_Ap6A_hydrolase"/>
    <property type="match status" value="1"/>
</dbReference>
<dbReference type="PANTHER" id="PTHR21340:SF0">
    <property type="entry name" value="BIS(5'-NUCLEOSYL)-TETRAPHOSPHATASE [ASYMMETRICAL]"/>
    <property type="match status" value="1"/>
</dbReference>
<dbReference type="InterPro" id="IPR000086">
    <property type="entry name" value="NUDIX_hydrolase_dom"/>
</dbReference>